<reference evidence="18" key="1">
    <citation type="journal article" date="2011" name="Genome Res.">
        <title>Phylogeny-wide analysis of social amoeba genomes highlights ancient origins for complex intercellular communication.</title>
        <authorList>
            <person name="Heidel A.J."/>
            <person name="Lawal H.M."/>
            <person name="Felder M."/>
            <person name="Schilde C."/>
            <person name="Helps N.R."/>
            <person name="Tunggal B."/>
            <person name="Rivero F."/>
            <person name="John U."/>
            <person name="Schleicher M."/>
            <person name="Eichinger L."/>
            <person name="Platzer M."/>
            <person name="Noegel A.A."/>
            <person name="Schaap P."/>
            <person name="Gloeckner G."/>
        </authorList>
    </citation>
    <scope>NUCLEOTIDE SEQUENCE [LARGE SCALE GENOMIC DNA]</scope>
    <source>
        <strain evidence="18">SH3</strain>
    </source>
</reference>
<dbReference type="GeneID" id="14875633"/>
<dbReference type="GO" id="GO:0032259">
    <property type="term" value="P:methylation"/>
    <property type="evidence" value="ECO:0007669"/>
    <property type="project" value="UniProtKB-KW"/>
</dbReference>
<feature type="binding site" evidence="15">
    <location>
        <begin position="208"/>
        <end position="209"/>
    </location>
    <ligand>
        <name>S-adenosyl-L-methionine</name>
        <dbReference type="ChEBI" id="CHEBI:59789"/>
    </ligand>
</feature>
<gene>
    <name evidence="17" type="primary">pemtA</name>
    <name evidence="17" type="ORF">DFA_05291</name>
</gene>
<keyword evidence="10 15" id="KW-0443">Lipid metabolism</keyword>
<evidence type="ECO:0000256" key="10">
    <source>
        <dbReference type="ARBA" id="ARBA00023098"/>
    </source>
</evidence>
<proteinExistence type="inferred from homology"/>
<evidence type="ECO:0000256" key="12">
    <source>
        <dbReference type="ARBA" id="ARBA00023136"/>
    </source>
</evidence>
<evidence type="ECO:0000256" key="2">
    <source>
        <dbReference type="ARBA" id="ARBA00005189"/>
    </source>
</evidence>
<dbReference type="Proteomes" id="UP000007797">
    <property type="component" value="Unassembled WGS sequence"/>
</dbReference>
<dbReference type="PIRSF" id="PIRSF005444">
    <property type="entry name" value="PEMT"/>
    <property type="match status" value="1"/>
</dbReference>
<keyword evidence="3 15" id="KW-0444">Lipid biosynthesis</keyword>
<dbReference type="GO" id="GO:0000773">
    <property type="term" value="F:phosphatidyl-N-methylethanolamine N-methyltransferase activity"/>
    <property type="evidence" value="ECO:0007669"/>
    <property type="project" value="UniProtKB-UniRule"/>
</dbReference>
<evidence type="ECO:0000256" key="7">
    <source>
        <dbReference type="ARBA" id="ARBA00022692"/>
    </source>
</evidence>
<evidence type="ECO:0000256" key="6">
    <source>
        <dbReference type="ARBA" id="ARBA00022691"/>
    </source>
</evidence>
<accession>F4PNV6</accession>
<evidence type="ECO:0000313" key="17">
    <source>
        <dbReference type="EMBL" id="EGG23159.1"/>
    </source>
</evidence>
<name>F4PNV6_CACFS</name>
<dbReference type="EMBL" id="GL883008">
    <property type="protein sequence ID" value="EGG23159.1"/>
    <property type="molecule type" value="Genomic_DNA"/>
</dbReference>
<keyword evidence="9 15" id="KW-1133">Transmembrane helix</keyword>
<comment type="similarity">
    <text evidence="15">Belongs to the class VI-like SAM-binding methyltransferase superfamily. PEMT/PEM2 methyltransferase family.</text>
</comment>
<keyword evidence="4 15" id="KW-0489">Methyltransferase</keyword>
<feature type="transmembrane region" description="Helical" evidence="16">
    <location>
        <begin position="77"/>
        <end position="95"/>
    </location>
</feature>
<dbReference type="PANTHER" id="PTHR15458">
    <property type="entry name" value="PHOSPHATIDYLETHANOLAMINE N-METHYLTRANSFERASE"/>
    <property type="match status" value="1"/>
</dbReference>
<evidence type="ECO:0000256" key="9">
    <source>
        <dbReference type="ARBA" id="ARBA00022989"/>
    </source>
</evidence>
<comment type="catalytic activity">
    <reaction evidence="15">
        <text>a 1,2-diacyl-sn-glycero-3-phospho-N,N-dimethylethanolamine + S-adenosyl-L-methionine = a 1,2-diacyl-sn-glycero-3-phosphocholine + S-adenosyl-L-homocysteine + H(+)</text>
        <dbReference type="Rhea" id="RHEA:32739"/>
        <dbReference type="ChEBI" id="CHEBI:15378"/>
        <dbReference type="ChEBI" id="CHEBI:57643"/>
        <dbReference type="ChEBI" id="CHEBI:57856"/>
        <dbReference type="ChEBI" id="CHEBI:59789"/>
        <dbReference type="ChEBI" id="CHEBI:64572"/>
    </reaction>
</comment>
<dbReference type="EC" id="2.1.1.17" evidence="15"/>
<dbReference type="GO" id="GO:0004608">
    <property type="term" value="F:phosphatidylethanolamine N-methyltransferase activity"/>
    <property type="evidence" value="ECO:0007669"/>
    <property type="project" value="UniProtKB-UniRule"/>
</dbReference>
<dbReference type="UniPathway" id="UPA00753"/>
<dbReference type="EC" id="2.1.1.71" evidence="15"/>
<feature type="topological domain" description="Cytoplasmic" evidence="15">
    <location>
        <begin position="207"/>
        <end position="233"/>
    </location>
</feature>
<evidence type="ECO:0000256" key="4">
    <source>
        <dbReference type="ARBA" id="ARBA00022603"/>
    </source>
</evidence>
<keyword evidence="7 15" id="KW-0812">Transmembrane</keyword>
<keyword evidence="14 15" id="KW-1208">Phospholipid metabolism</keyword>
<feature type="topological domain" description="Lumenal" evidence="15">
    <location>
        <begin position="1"/>
        <end position="40"/>
    </location>
</feature>
<dbReference type="PANTHER" id="PTHR15458:SF5">
    <property type="entry name" value="PHOSPHATIDYLETHANOLAMINE N-METHYLTRANSFERASE"/>
    <property type="match status" value="1"/>
</dbReference>
<dbReference type="FunFam" id="1.20.120.1630:FF:000005">
    <property type="entry name" value="Phosphatidylethanolamine N-methyltransferase"/>
    <property type="match status" value="1"/>
</dbReference>
<dbReference type="OrthoDB" id="8300106at2759"/>
<dbReference type="GO" id="GO:0031966">
    <property type="term" value="C:mitochondrial membrane"/>
    <property type="evidence" value="ECO:0007669"/>
    <property type="project" value="UniProtKB-SubCell"/>
</dbReference>
<dbReference type="AlphaFoldDB" id="F4PNV6"/>
<evidence type="ECO:0000256" key="5">
    <source>
        <dbReference type="ARBA" id="ARBA00022679"/>
    </source>
</evidence>
<protein>
    <recommendedName>
        <fullName evidence="15">Phosphatidylethanolamine N-methyltransferase</fullName>
        <shortName evidence="15">PEAMT</shortName>
        <shortName evidence="15">PEMT</shortName>
        <ecNumber evidence="15">2.1.1.17</ecNumber>
        <ecNumber evidence="15">2.1.1.71</ecNumber>
    </recommendedName>
    <alternativeName>
        <fullName evidence="15">Phospholipid methyltransferase</fullName>
        <shortName evidence="15">PLMT</shortName>
    </alternativeName>
</protein>
<dbReference type="HAMAP" id="MF_03216">
    <property type="entry name" value="PLMT"/>
    <property type="match status" value="1"/>
</dbReference>
<evidence type="ECO:0000256" key="8">
    <source>
        <dbReference type="ARBA" id="ARBA00022824"/>
    </source>
</evidence>
<dbReference type="OMA" id="PTFWNIA"/>
<feature type="binding site" evidence="15">
    <location>
        <begin position="126"/>
        <end position="128"/>
    </location>
    <ligand>
        <name>S-adenosyl-L-methionine</name>
        <dbReference type="ChEBI" id="CHEBI:59789"/>
    </ligand>
</feature>
<comment type="pathway">
    <text evidence="2">Lipid metabolism.</text>
</comment>
<keyword evidence="6 15" id="KW-0949">S-adenosyl-L-methionine</keyword>
<keyword evidence="12 15" id="KW-0472">Membrane</keyword>
<comment type="pathway">
    <text evidence="1 15">Phospholipid metabolism; phosphatidylcholine biosynthesis.</text>
</comment>
<dbReference type="KEGG" id="dfa:DFA_05291"/>
<dbReference type="GO" id="GO:0005789">
    <property type="term" value="C:endoplasmic reticulum membrane"/>
    <property type="evidence" value="ECO:0007669"/>
    <property type="project" value="UniProtKB-SubCell"/>
</dbReference>
<keyword evidence="13 15" id="KW-0594">Phospholipid biosynthesis</keyword>
<feature type="transmembrane region" description="Helical" evidence="16">
    <location>
        <begin position="176"/>
        <end position="201"/>
    </location>
</feature>
<feature type="topological domain" description="Lumenal" evidence="15">
    <location>
        <begin position="62"/>
        <end position="73"/>
    </location>
</feature>
<comment type="function">
    <text evidence="15">Catalyzes the three sequential steps of the methylation pathway for the biosynthesis of phosphatidylcholine, a critical and essential component for membrane structure. Uses S-adenosylmethionine (S-adenosyl-L-methionine, SAM or AdoMet) as the methyl group donor for the methylation of phosphatidylethanolamine (1,2-diacyl-sn-glycero-3-phosphoethanolamine, PE) to phosphatidylmonomethylethanolamine (1,2-diacyl-sn-glycero-3-phospho-N-methylethanolamine, PMME), PMME to phosphatidyldimethylethanolamine (1,2-diacyl-sn-glycero-3-phospho-N,N-dimethylethanolamine, PDME), and PDME to phosphatidylcholine (1,2-diacyl-sn-glycero-3-phosphocholine, PC), producing S-adenosyl-L-homocysteine in each step.</text>
</comment>
<feature type="transmembrane region" description="Helical" evidence="16">
    <location>
        <begin position="6"/>
        <end position="26"/>
    </location>
</feature>
<feature type="topological domain" description="Lumenal" evidence="15">
    <location>
        <begin position="143"/>
        <end position="185"/>
    </location>
</feature>
<evidence type="ECO:0000256" key="3">
    <source>
        <dbReference type="ARBA" id="ARBA00022516"/>
    </source>
</evidence>
<dbReference type="InterPro" id="IPR024960">
    <property type="entry name" value="PEMT/MFAP"/>
</dbReference>
<dbReference type="PROSITE" id="PS51599">
    <property type="entry name" value="SAM_PEMT_PEM2"/>
    <property type="match status" value="1"/>
</dbReference>
<organism evidence="17 18">
    <name type="scientific">Cavenderia fasciculata</name>
    <name type="common">Slime mold</name>
    <name type="synonym">Dictyostelium fasciculatum</name>
    <dbReference type="NCBI Taxonomy" id="261658"/>
    <lineage>
        <taxon>Eukaryota</taxon>
        <taxon>Amoebozoa</taxon>
        <taxon>Evosea</taxon>
        <taxon>Eumycetozoa</taxon>
        <taxon>Dictyostelia</taxon>
        <taxon>Acytosteliales</taxon>
        <taxon>Cavenderiaceae</taxon>
        <taxon>Cavenderia</taxon>
    </lineage>
</organism>
<evidence type="ECO:0000256" key="16">
    <source>
        <dbReference type="SAM" id="Phobius"/>
    </source>
</evidence>
<evidence type="ECO:0000256" key="11">
    <source>
        <dbReference type="ARBA" id="ARBA00023128"/>
    </source>
</evidence>
<keyword evidence="5 15" id="KW-0808">Transferase</keyword>
<dbReference type="InterPro" id="IPR007318">
    <property type="entry name" value="Phopholipid_MeTrfase"/>
</dbReference>
<comment type="catalytic activity">
    <reaction evidence="15">
        <text>a 1,2-diacyl-sn-glycero-3-phosphoethanolamine + S-adenosyl-L-methionine = a 1,2-diacyl-sn-glycero-3-phospho-N-methylethanolamine + S-adenosyl-L-homocysteine + H(+)</text>
        <dbReference type="Rhea" id="RHEA:11164"/>
        <dbReference type="ChEBI" id="CHEBI:15378"/>
        <dbReference type="ChEBI" id="CHEBI:57856"/>
        <dbReference type="ChEBI" id="CHEBI:59789"/>
        <dbReference type="ChEBI" id="CHEBI:64573"/>
        <dbReference type="ChEBI" id="CHEBI:64612"/>
        <dbReference type="EC" id="2.1.1.17"/>
    </reaction>
</comment>
<feature type="intramembrane region" description="Helical" evidence="15">
    <location>
        <begin position="41"/>
        <end position="61"/>
    </location>
</feature>
<evidence type="ECO:0000256" key="15">
    <source>
        <dbReference type="HAMAP-Rule" id="MF_03216"/>
    </source>
</evidence>
<feature type="transmembrane region" description="Helical" evidence="16">
    <location>
        <begin position="38"/>
        <end position="57"/>
    </location>
</feature>
<comment type="subcellular location">
    <subcellularLocation>
        <location evidence="15">Endoplasmic reticulum membrane</location>
        <topology evidence="15">Multi-pass membrane protein</topology>
    </subcellularLocation>
    <subcellularLocation>
        <location evidence="15">Mitochondrion membrane</location>
        <topology evidence="15">Multi-pass membrane protein</topology>
    </subcellularLocation>
</comment>
<dbReference type="RefSeq" id="XP_004361010.1">
    <property type="nucleotide sequence ID" value="XM_004360953.1"/>
</dbReference>
<sequence length="233" mass="26540">MNHPLFDFQIQSSIYLFFLFMVLNLSREMDILTSHIDLSDNYFWYAIAAIAGTPTWWNIVARLEYKTRFLTKLAGGKYAACYVLAFLIFTCSLLRDYLFSQSIKNQPTYLGFDNNVVLYSAYLLYVIGGVLVGSTYWRLGITGTYLGDYCGILMKERITGFPFNTMANPMYNGASILFLAHALVEKSVAGVVLTAVVYIVYRIAILFEEPFTGQIYAQRDAKQGLKKKMNKIN</sequence>
<evidence type="ECO:0000313" key="18">
    <source>
        <dbReference type="Proteomes" id="UP000007797"/>
    </source>
</evidence>
<comment type="catalytic activity">
    <reaction evidence="15">
        <text>a 1,2-diacyl-sn-glycero-3-phospho-N-methylethanolamine + S-adenosyl-L-methionine = a 1,2-diacyl-sn-glycero-3-phospho-N,N-dimethylethanolamine + S-adenosyl-L-homocysteine + H(+)</text>
        <dbReference type="Rhea" id="RHEA:32735"/>
        <dbReference type="ChEBI" id="CHEBI:15378"/>
        <dbReference type="ChEBI" id="CHEBI:57856"/>
        <dbReference type="ChEBI" id="CHEBI:59789"/>
        <dbReference type="ChEBI" id="CHEBI:64572"/>
        <dbReference type="ChEBI" id="CHEBI:64573"/>
        <dbReference type="EC" id="2.1.1.71"/>
    </reaction>
</comment>
<evidence type="ECO:0000256" key="1">
    <source>
        <dbReference type="ARBA" id="ARBA00004969"/>
    </source>
</evidence>
<keyword evidence="8 15" id="KW-0256">Endoplasmic reticulum</keyword>
<dbReference type="GO" id="GO:0006656">
    <property type="term" value="P:phosphatidylcholine biosynthetic process"/>
    <property type="evidence" value="ECO:0007669"/>
    <property type="project" value="UniProtKB-UniRule"/>
</dbReference>
<feature type="topological domain" description="Cytoplasmic" evidence="15">
    <location>
        <begin position="95"/>
        <end position="121"/>
    </location>
</feature>
<keyword evidence="11 15" id="KW-0496">Mitochondrion</keyword>
<feature type="transmembrane region" description="Helical" evidence="16">
    <location>
        <begin position="116"/>
        <end position="137"/>
    </location>
</feature>
<dbReference type="STRING" id="1054147.F4PNV6"/>
<evidence type="ECO:0000256" key="13">
    <source>
        <dbReference type="ARBA" id="ARBA00023209"/>
    </source>
</evidence>
<evidence type="ECO:0000256" key="14">
    <source>
        <dbReference type="ARBA" id="ARBA00023264"/>
    </source>
</evidence>
<keyword evidence="18" id="KW-1185">Reference proteome</keyword>
<dbReference type="Pfam" id="PF04191">
    <property type="entry name" value="PEMT"/>
    <property type="match status" value="1"/>
</dbReference>